<keyword evidence="5" id="KW-1185">Reference proteome</keyword>
<evidence type="ECO:0000313" key="5">
    <source>
        <dbReference type="Proteomes" id="UP000603904"/>
    </source>
</evidence>
<protein>
    <recommendedName>
        <fullName evidence="3">Clp R domain-containing protein</fullName>
    </recommendedName>
</protein>
<evidence type="ECO:0000256" key="1">
    <source>
        <dbReference type="PROSITE-ProRule" id="PRU01251"/>
    </source>
</evidence>
<evidence type="ECO:0000313" key="4">
    <source>
        <dbReference type="EMBL" id="GIH40554.1"/>
    </source>
</evidence>
<dbReference type="PROSITE" id="PS51903">
    <property type="entry name" value="CLP_R"/>
    <property type="match status" value="1"/>
</dbReference>
<organism evidence="4 5">
    <name type="scientific">Microbispora corallina</name>
    <dbReference type="NCBI Taxonomy" id="83302"/>
    <lineage>
        <taxon>Bacteria</taxon>
        <taxon>Bacillati</taxon>
        <taxon>Actinomycetota</taxon>
        <taxon>Actinomycetes</taxon>
        <taxon>Streptosporangiales</taxon>
        <taxon>Streptosporangiaceae</taxon>
        <taxon>Microbispora</taxon>
    </lineage>
</organism>
<proteinExistence type="predicted"/>
<accession>A0ABQ4G0G0</accession>
<reference evidence="4 5" key="1">
    <citation type="submission" date="2021-01" db="EMBL/GenBank/DDBJ databases">
        <title>Whole genome shotgun sequence of Microbispora corallina NBRC 16416.</title>
        <authorList>
            <person name="Komaki H."/>
            <person name="Tamura T."/>
        </authorList>
    </citation>
    <scope>NUCLEOTIDE SEQUENCE [LARGE SCALE GENOMIC DNA]</scope>
    <source>
        <strain evidence="4 5">NBRC 16416</strain>
    </source>
</reference>
<dbReference type="InterPro" id="IPR036628">
    <property type="entry name" value="Clp_N_dom_sf"/>
</dbReference>
<dbReference type="Gene3D" id="1.10.1780.10">
    <property type="entry name" value="Clp, N-terminal domain"/>
    <property type="match status" value="1"/>
</dbReference>
<feature type="region of interest" description="Disordered" evidence="2">
    <location>
        <begin position="233"/>
        <end position="260"/>
    </location>
</feature>
<evidence type="ECO:0000256" key="2">
    <source>
        <dbReference type="SAM" id="MobiDB-lite"/>
    </source>
</evidence>
<sequence length="260" mass="27758">MMPSAPTLESLIAQVRSSLADGPALDRLTLAVGLANRLGELGENLIGYYVDEARRDGVSWAEIGTRLGVSRQAVQKRFIPSDAGMRRRGQDGFWDRASDDLKTAVTLAREAARARRKTYLGTEHLLLGLAGQPDQPTAQALARCGADTATIRGAVDGRVGAPHGEPLPDETPFTRPALRALQHALREALLMNQTTVGGEHLALGLLTVGEGVAHDVLINLGVDYERLREAVKEVTTGPAAPAQSEPSVQPAPVRPEDDQT</sequence>
<dbReference type="Proteomes" id="UP000603904">
    <property type="component" value="Unassembled WGS sequence"/>
</dbReference>
<dbReference type="InterPro" id="IPR004176">
    <property type="entry name" value="Clp_R_N"/>
</dbReference>
<dbReference type="SUPFAM" id="SSF81923">
    <property type="entry name" value="Double Clp-N motif"/>
    <property type="match status" value="1"/>
</dbReference>
<dbReference type="Pfam" id="PF02861">
    <property type="entry name" value="Clp_N"/>
    <property type="match status" value="1"/>
</dbReference>
<dbReference type="EMBL" id="BOOC01000014">
    <property type="protein sequence ID" value="GIH40554.1"/>
    <property type="molecule type" value="Genomic_DNA"/>
</dbReference>
<dbReference type="RefSeq" id="WP_204057948.1">
    <property type="nucleotide sequence ID" value="NZ_BAAAGP010000009.1"/>
</dbReference>
<keyword evidence="1" id="KW-0677">Repeat</keyword>
<comment type="caution">
    <text evidence="4">The sequence shown here is derived from an EMBL/GenBank/DDBJ whole genome shotgun (WGS) entry which is preliminary data.</text>
</comment>
<gene>
    <name evidence="4" type="ORF">Mco01_35540</name>
</gene>
<name>A0ABQ4G0G0_9ACTN</name>
<feature type="domain" description="Clp R" evidence="3">
    <location>
        <begin position="94"/>
        <end position="237"/>
    </location>
</feature>
<evidence type="ECO:0000259" key="3">
    <source>
        <dbReference type="PROSITE" id="PS51903"/>
    </source>
</evidence>